<evidence type="ECO:0000313" key="8">
    <source>
        <dbReference type="EMBL" id="QBD81203.1"/>
    </source>
</evidence>
<evidence type="ECO:0008006" key="10">
    <source>
        <dbReference type="Google" id="ProtNLM"/>
    </source>
</evidence>
<name>A0A4P6K092_KTERU</name>
<feature type="region of interest" description="Disordered" evidence="6">
    <location>
        <begin position="81"/>
        <end position="112"/>
    </location>
</feature>
<dbReference type="Proteomes" id="UP000290365">
    <property type="component" value="Chromosome"/>
</dbReference>
<dbReference type="InterPro" id="IPR019108">
    <property type="entry name" value="Caa3_assmbl_CtaG-rel"/>
</dbReference>
<evidence type="ECO:0000256" key="1">
    <source>
        <dbReference type="ARBA" id="ARBA00004651"/>
    </source>
</evidence>
<keyword evidence="9" id="KW-1185">Reference proteome</keyword>
<keyword evidence="3 7" id="KW-0812">Transmembrane</keyword>
<evidence type="ECO:0000256" key="6">
    <source>
        <dbReference type="SAM" id="MobiDB-lite"/>
    </source>
</evidence>
<comment type="subcellular location">
    <subcellularLocation>
        <location evidence="1">Cell membrane</location>
        <topology evidence="1">Multi-pass membrane protein</topology>
    </subcellularLocation>
</comment>
<reference evidence="8 9" key="1">
    <citation type="submission" date="2019-01" db="EMBL/GenBank/DDBJ databases">
        <title>Ktedonosporobacter rubrisoli SCAWS-G2.</title>
        <authorList>
            <person name="Huang Y."/>
            <person name="Yan B."/>
        </authorList>
    </citation>
    <scope>NUCLEOTIDE SEQUENCE [LARGE SCALE GENOMIC DNA]</scope>
    <source>
        <strain evidence="8 9">SCAWS-G2</strain>
    </source>
</reference>
<protein>
    <recommendedName>
        <fullName evidence="10">Cytochrome c oxidase assembly protein</fullName>
    </recommendedName>
</protein>
<dbReference type="GO" id="GO:0005886">
    <property type="term" value="C:plasma membrane"/>
    <property type="evidence" value="ECO:0007669"/>
    <property type="project" value="UniProtKB-SubCell"/>
</dbReference>
<accession>A0A4P6K092</accession>
<dbReference type="KEGG" id="kbs:EPA93_36605"/>
<dbReference type="OrthoDB" id="9808789at2"/>
<evidence type="ECO:0000256" key="3">
    <source>
        <dbReference type="ARBA" id="ARBA00022692"/>
    </source>
</evidence>
<sequence length="112" mass="12420">MLYIFLNGMPSVLLGAGLTFMPPLYAPYIQQQVRAWGISPALDQQLGGLIMWVPVNILFIVIMSVLFIRWMRLQDARQRQAEAEIDESEAGEIDEEEDEGVEGGIDAAGPVV</sequence>
<evidence type="ECO:0000256" key="7">
    <source>
        <dbReference type="SAM" id="Phobius"/>
    </source>
</evidence>
<evidence type="ECO:0000256" key="2">
    <source>
        <dbReference type="ARBA" id="ARBA00022475"/>
    </source>
</evidence>
<keyword evidence="5 7" id="KW-0472">Membrane</keyword>
<evidence type="ECO:0000256" key="5">
    <source>
        <dbReference type="ARBA" id="ARBA00023136"/>
    </source>
</evidence>
<organism evidence="8 9">
    <name type="scientific">Ktedonosporobacter rubrisoli</name>
    <dbReference type="NCBI Taxonomy" id="2509675"/>
    <lineage>
        <taxon>Bacteria</taxon>
        <taxon>Bacillati</taxon>
        <taxon>Chloroflexota</taxon>
        <taxon>Ktedonobacteria</taxon>
        <taxon>Ktedonobacterales</taxon>
        <taxon>Ktedonosporobacteraceae</taxon>
        <taxon>Ktedonosporobacter</taxon>
    </lineage>
</organism>
<feature type="transmembrane region" description="Helical" evidence="7">
    <location>
        <begin position="49"/>
        <end position="70"/>
    </location>
</feature>
<feature type="transmembrane region" description="Helical" evidence="7">
    <location>
        <begin position="12"/>
        <end position="29"/>
    </location>
</feature>
<dbReference type="Pfam" id="PF09678">
    <property type="entry name" value="Caa3_CtaG"/>
    <property type="match status" value="1"/>
</dbReference>
<dbReference type="AlphaFoldDB" id="A0A4P6K092"/>
<evidence type="ECO:0000256" key="4">
    <source>
        <dbReference type="ARBA" id="ARBA00022989"/>
    </source>
</evidence>
<keyword evidence="2" id="KW-1003">Cell membrane</keyword>
<dbReference type="EMBL" id="CP035758">
    <property type="protein sequence ID" value="QBD81203.1"/>
    <property type="molecule type" value="Genomic_DNA"/>
</dbReference>
<keyword evidence="4 7" id="KW-1133">Transmembrane helix</keyword>
<feature type="compositionally biased region" description="Acidic residues" evidence="6">
    <location>
        <begin position="83"/>
        <end position="101"/>
    </location>
</feature>
<evidence type="ECO:0000313" key="9">
    <source>
        <dbReference type="Proteomes" id="UP000290365"/>
    </source>
</evidence>
<gene>
    <name evidence="8" type="ORF">EPA93_36605</name>
</gene>
<proteinExistence type="predicted"/>